<feature type="compositionally biased region" description="Polar residues" evidence="1">
    <location>
        <begin position="330"/>
        <end position="342"/>
    </location>
</feature>
<proteinExistence type="predicted"/>
<sequence>MAGTPSMGDVLMLSHTAKSIGKAFGIKATGVPQDFFEVERETLGLADALKLLAYILEEDETILHAPENVQQAIFTILASAQVTLRDLAAFVERYSTFTRGKPGVSGEKTWSKGVLTDWTTLPWTRDGGDMTALRSLLMMHCTTITMTTQAVQSRSAERLSSTVLPLGEKLEDIHEDIPGRLNQQLEELHFICMTIMHEQRNLAIATRNDLFSPQVQDFDMPTPISPLANQSLSDLGLPSLQQVETLTSAPVVGSRSTRHDRSESLTQLYVERDTEGWKVRKRSSSQYSAADVEPQVRLRSQLVDPSVRSKRSKSADGPPKSRFPRFARESTASPMPSINTDVSDTESQRAPPTPRRLQKRRPPPSKRKSMPLPDSIDFEVHGRNDLTRVDSRASAVFDDTPDEGPPRLPTPPRSRSGTDALLDSLPSEADFMENLLRDSVKMFDERGRLVEALSNEPRTSKSASSINTIISKACRILVLRRKSEPGIGGVWNTSIWIIASDFSVRLEQPLQMTLQPRAIAPHIAVKLPERVALTLPCKIQYHTPVWGCTTESSGTTLLAERVTYTFLSAQVASRFQSVIFGQQLLDSFCIERATVIRPGGGGKSFFYKMLGTEEQICGQQRIRLWEDHGDVTPSNTAGGVLGLMHVQPSFGQGWVKWWVNSSRVSQIKNKSNGVVEIRGIDCLVTKPSPRPLKAVDNFTQCSLLAGVSVSAFDAPSSHVSSERPSTSMSNREEMRSRHSPSPSSNIPRPAEEAPPLPHIDPLRAHNPRSRTSESRSRSGSRSRTETTTPVPADPSEPVPAVRSDSALATSTTRSSSTPSKHSRKLSGSRSATTLNLPPPPTPGKWDNPISPRNFRSRKSIDTTRTPSHLTSDSVSLSSPPMPTPSSVPQVRTTSRADSRLDYRSDSRAAARDFDSMSFMSQRSKTTTTMSTRSKAKSWQGGKSRDQRYTKEPREEKKRSVYGIKIYFSTDDDKRRFLMHVAKAREKSLALPDF</sequence>
<dbReference type="AlphaFoldDB" id="A0A8K0PFQ7"/>
<feature type="region of interest" description="Disordered" evidence="1">
    <location>
        <begin position="248"/>
        <end position="267"/>
    </location>
</feature>
<evidence type="ECO:0000313" key="2">
    <source>
        <dbReference type="EMBL" id="KAG8625543.1"/>
    </source>
</evidence>
<evidence type="ECO:0000313" key="3">
    <source>
        <dbReference type="Proteomes" id="UP000809789"/>
    </source>
</evidence>
<feature type="compositionally biased region" description="Basic and acidic residues" evidence="1">
    <location>
        <begin position="378"/>
        <end position="391"/>
    </location>
</feature>
<name>A0A8K0PFQ7_9PEZI</name>
<dbReference type="Proteomes" id="UP000809789">
    <property type="component" value="Unassembled WGS sequence"/>
</dbReference>
<feature type="compositionally biased region" description="Low complexity" evidence="1">
    <location>
        <begin position="803"/>
        <end position="819"/>
    </location>
</feature>
<accession>A0A8K0PFQ7</accession>
<dbReference type="EMBL" id="JAESVG020000008">
    <property type="protein sequence ID" value="KAG8625543.1"/>
    <property type="molecule type" value="Genomic_DNA"/>
</dbReference>
<dbReference type="OrthoDB" id="5404564at2759"/>
<comment type="caution">
    <text evidence="2">The sequence shown here is derived from an EMBL/GenBank/DDBJ whole genome shotgun (WGS) entry which is preliminary data.</text>
</comment>
<feature type="compositionally biased region" description="Low complexity" evidence="1">
    <location>
        <begin position="777"/>
        <end position="788"/>
    </location>
</feature>
<feature type="compositionally biased region" description="Low complexity" evidence="1">
    <location>
        <begin position="866"/>
        <end position="878"/>
    </location>
</feature>
<gene>
    <name evidence="2" type="ORF">KVT40_007294</name>
</gene>
<evidence type="ECO:0000256" key="1">
    <source>
        <dbReference type="SAM" id="MobiDB-lite"/>
    </source>
</evidence>
<feature type="compositionally biased region" description="Basic and acidic residues" evidence="1">
    <location>
        <begin position="894"/>
        <end position="914"/>
    </location>
</feature>
<feature type="compositionally biased region" description="Basic and acidic residues" evidence="1">
    <location>
        <begin position="942"/>
        <end position="955"/>
    </location>
</feature>
<feature type="region of interest" description="Disordered" evidence="1">
    <location>
        <begin position="275"/>
        <end position="421"/>
    </location>
</feature>
<reference evidence="2" key="1">
    <citation type="submission" date="2021-07" db="EMBL/GenBank/DDBJ databases">
        <title>Elsinoe batatas strain:CRI-CJ2 Genome sequencing and assembly.</title>
        <authorList>
            <person name="Huang L."/>
        </authorList>
    </citation>
    <scope>NUCLEOTIDE SEQUENCE</scope>
    <source>
        <strain evidence="2">CRI-CJ2</strain>
    </source>
</reference>
<feature type="compositionally biased region" description="Polar residues" evidence="1">
    <location>
        <begin position="717"/>
        <end position="729"/>
    </location>
</feature>
<organism evidence="2 3">
    <name type="scientific">Elsinoe batatas</name>
    <dbReference type="NCBI Taxonomy" id="2601811"/>
    <lineage>
        <taxon>Eukaryota</taxon>
        <taxon>Fungi</taxon>
        <taxon>Dikarya</taxon>
        <taxon>Ascomycota</taxon>
        <taxon>Pezizomycotina</taxon>
        <taxon>Dothideomycetes</taxon>
        <taxon>Dothideomycetidae</taxon>
        <taxon>Myriangiales</taxon>
        <taxon>Elsinoaceae</taxon>
        <taxon>Elsinoe</taxon>
    </lineage>
</organism>
<feature type="compositionally biased region" description="Basic residues" evidence="1">
    <location>
        <begin position="356"/>
        <end position="369"/>
    </location>
</feature>
<protein>
    <submittedName>
        <fullName evidence="2">Uncharacterized protein</fullName>
    </submittedName>
</protein>
<feature type="compositionally biased region" description="Low complexity" evidence="1">
    <location>
        <begin position="919"/>
        <end position="932"/>
    </location>
</feature>
<feature type="region of interest" description="Disordered" evidence="1">
    <location>
        <begin position="712"/>
        <end position="955"/>
    </location>
</feature>
<keyword evidence="3" id="KW-1185">Reference proteome</keyword>